<evidence type="ECO:0000256" key="2">
    <source>
        <dbReference type="ARBA" id="ARBA00022723"/>
    </source>
</evidence>
<dbReference type="Pfam" id="PF01557">
    <property type="entry name" value="FAA_hydrolase"/>
    <property type="match status" value="1"/>
</dbReference>
<dbReference type="PANTHER" id="PTHR11820">
    <property type="entry name" value="ACYLPYRUVASE"/>
    <property type="match status" value="1"/>
</dbReference>
<dbReference type="InterPro" id="IPR029058">
    <property type="entry name" value="AB_hydrolase_fold"/>
</dbReference>
<comment type="similarity">
    <text evidence="1">Belongs to the FAH family.</text>
</comment>
<dbReference type="EMBL" id="KZ613508">
    <property type="protein sequence ID" value="PMD16169.1"/>
    <property type="molecule type" value="Genomic_DNA"/>
</dbReference>
<evidence type="ECO:0000259" key="4">
    <source>
        <dbReference type="Pfam" id="PF12697"/>
    </source>
</evidence>
<accession>A0A2J6PQ92</accession>
<keyword evidence="2" id="KW-0479">Metal-binding</keyword>
<organism evidence="5 6">
    <name type="scientific">Hyaloscypha hepaticicola</name>
    <dbReference type="NCBI Taxonomy" id="2082293"/>
    <lineage>
        <taxon>Eukaryota</taxon>
        <taxon>Fungi</taxon>
        <taxon>Dikarya</taxon>
        <taxon>Ascomycota</taxon>
        <taxon>Pezizomycotina</taxon>
        <taxon>Leotiomycetes</taxon>
        <taxon>Helotiales</taxon>
        <taxon>Hyaloscyphaceae</taxon>
        <taxon>Hyaloscypha</taxon>
    </lineage>
</organism>
<dbReference type="AlphaFoldDB" id="A0A2J6PQ92"/>
<evidence type="ECO:0000259" key="3">
    <source>
        <dbReference type="Pfam" id="PF01557"/>
    </source>
</evidence>
<dbReference type="GO" id="GO:0018773">
    <property type="term" value="F:acetylpyruvate hydrolase activity"/>
    <property type="evidence" value="ECO:0007669"/>
    <property type="project" value="TreeGrafter"/>
</dbReference>
<dbReference type="Gene3D" id="3.40.50.1820">
    <property type="entry name" value="alpha/beta hydrolase"/>
    <property type="match status" value="1"/>
</dbReference>
<dbReference type="Proteomes" id="UP000235672">
    <property type="component" value="Unassembled WGS sequence"/>
</dbReference>
<evidence type="ECO:0000256" key="1">
    <source>
        <dbReference type="ARBA" id="ARBA00010211"/>
    </source>
</evidence>
<dbReference type="Pfam" id="PF12697">
    <property type="entry name" value="Abhydrolase_6"/>
    <property type="match status" value="1"/>
</dbReference>
<dbReference type="SUPFAM" id="SSF56529">
    <property type="entry name" value="FAH"/>
    <property type="match status" value="1"/>
</dbReference>
<name>A0A2J6PQ92_9HELO</name>
<dbReference type="FunFam" id="3.90.850.10:FF:000002">
    <property type="entry name" value="2-hydroxyhepta-2,4-diene-1,7-dioate isomerase"/>
    <property type="match status" value="1"/>
</dbReference>
<dbReference type="GO" id="GO:0050163">
    <property type="term" value="F:oxaloacetate tautomerase activity"/>
    <property type="evidence" value="ECO:0007669"/>
    <property type="project" value="UniProtKB-ARBA"/>
</dbReference>
<dbReference type="GO" id="GO:0046872">
    <property type="term" value="F:metal ion binding"/>
    <property type="evidence" value="ECO:0007669"/>
    <property type="project" value="UniProtKB-KW"/>
</dbReference>
<dbReference type="InterPro" id="IPR000073">
    <property type="entry name" value="AB_hydrolase_1"/>
</dbReference>
<dbReference type="Gene3D" id="3.90.850.10">
    <property type="entry name" value="Fumarylacetoacetase-like, C-terminal domain"/>
    <property type="match status" value="1"/>
</dbReference>
<protein>
    <submittedName>
        <fullName evidence="5">Fumarylacetoacetate hydrolase-like protein</fullName>
    </submittedName>
</protein>
<feature type="domain" description="AB hydrolase-1" evidence="4">
    <location>
        <begin position="354"/>
        <end position="586"/>
    </location>
</feature>
<dbReference type="PRINTS" id="PR00111">
    <property type="entry name" value="ABHYDROLASE"/>
</dbReference>
<dbReference type="InterPro" id="IPR036663">
    <property type="entry name" value="Fumarylacetoacetase_C_sf"/>
</dbReference>
<proteinExistence type="inferred from homology"/>
<dbReference type="OrthoDB" id="194468at2759"/>
<keyword evidence="5" id="KW-0378">Hydrolase</keyword>
<dbReference type="PANTHER" id="PTHR11820:SF7">
    <property type="entry name" value="ACYLPYRUVASE FAHD1, MITOCHONDRIAL"/>
    <property type="match status" value="1"/>
</dbReference>
<dbReference type="GO" id="GO:0006107">
    <property type="term" value="P:oxaloacetate metabolic process"/>
    <property type="evidence" value="ECO:0007669"/>
    <property type="project" value="UniProtKB-ARBA"/>
</dbReference>
<gene>
    <name evidence="5" type="ORF">NA56DRAFT_633871</name>
</gene>
<feature type="domain" description="Fumarylacetoacetase-like C-terminal" evidence="3">
    <location>
        <begin position="89"/>
        <end position="300"/>
    </location>
</feature>
<keyword evidence="6" id="KW-1185">Reference proteome</keyword>
<dbReference type="InterPro" id="IPR011234">
    <property type="entry name" value="Fumarylacetoacetase-like_C"/>
</dbReference>
<sequence length="599" mass="63640">MAPDCHANGVSTDFTNYVAYLDPKALNQPRIGHLNLETHSIQPLCFSSSTPLTDLYQVIEIGESNIKPSGEPVQLSLVQLLPPISGRDVLAVGKNYFEHAIEFNSSGYDSSDKTDQPTHPVIFTKRATSIIAHGEPIYPHPGFTDTIDYEGEIGVIIGKSGFKIDEADAMEYVWGYTIINDMTARERQRDHKQFYIGKSPDTFCPMGPIAVPRLQLSKTLRVQTQVNGEKRQDSTTDDLIFSVPFLVKTLSAAQTLQPGDVIATGTPAGVGFGQKPPVFLKPGDVIEVSVTGLGTLKNTIAEPSAKNQTVYRVQNSSHIPISNLNKSCGGVGLTTINSKQLYYRKSGVASGNPIIFIHGLGSSSETYTPLIAFLGLENTHSLHLLDLEGHGLSPTSAASTTSISSYASDFLDLAQYAKITGATLIAHSMGCLVALTLALKNPEIVSNLILLGPPPTPLPEAAQTGSIARAATVRSSGMAAVVDAVVTAGTSAKSKTGNPIGIAAVRMSLLGQDPEGYAKGCTALAGATEALPVAQIKASTLIVTGDEDKVSPPHLCEKYSTEIHGSMVHVLPEVGHWHIFEDVKGVSAAVASFLKDVFL</sequence>
<evidence type="ECO:0000313" key="5">
    <source>
        <dbReference type="EMBL" id="PMD16169.1"/>
    </source>
</evidence>
<dbReference type="SUPFAM" id="SSF53474">
    <property type="entry name" value="alpha/beta-Hydrolases"/>
    <property type="match status" value="1"/>
</dbReference>
<reference evidence="5 6" key="1">
    <citation type="submission" date="2016-05" db="EMBL/GenBank/DDBJ databases">
        <title>A degradative enzymes factory behind the ericoid mycorrhizal symbiosis.</title>
        <authorList>
            <consortium name="DOE Joint Genome Institute"/>
            <person name="Martino E."/>
            <person name="Morin E."/>
            <person name="Grelet G."/>
            <person name="Kuo A."/>
            <person name="Kohler A."/>
            <person name="Daghino S."/>
            <person name="Barry K."/>
            <person name="Choi C."/>
            <person name="Cichocki N."/>
            <person name="Clum A."/>
            <person name="Copeland A."/>
            <person name="Hainaut M."/>
            <person name="Haridas S."/>
            <person name="Labutti K."/>
            <person name="Lindquist E."/>
            <person name="Lipzen A."/>
            <person name="Khouja H.-R."/>
            <person name="Murat C."/>
            <person name="Ohm R."/>
            <person name="Olson A."/>
            <person name="Spatafora J."/>
            <person name="Veneault-Fourrey C."/>
            <person name="Henrissat B."/>
            <person name="Grigoriev I."/>
            <person name="Martin F."/>
            <person name="Perotto S."/>
        </authorList>
    </citation>
    <scope>NUCLEOTIDE SEQUENCE [LARGE SCALE GENOMIC DNA]</scope>
    <source>
        <strain evidence="5 6">UAMH 7357</strain>
    </source>
</reference>
<evidence type="ECO:0000313" key="6">
    <source>
        <dbReference type="Proteomes" id="UP000235672"/>
    </source>
</evidence>
<dbReference type="STRING" id="1745343.A0A2J6PQ92"/>